<organism evidence="8 9">
    <name type="scientific">Theileria equi strain WA</name>
    <dbReference type="NCBI Taxonomy" id="1537102"/>
    <lineage>
        <taxon>Eukaryota</taxon>
        <taxon>Sar</taxon>
        <taxon>Alveolata</taxon>
        <taxon>Apicomplexa</taxon>
        <taxon>Aconoidasida</taxon>
        <taxon>Piroplasmida</taxon>
        <taxon>Theileriidae</taxon>
        <taxon>Theileria</taxon>
    </lineage>
</organism>
<comment type="similarity">
    <text evidence="2">Belongs to the NELF-D family.</text>
</comment>
<evidence type="ECO:0000256" key="6">
    <source>
        <dbReference type="ARBA" id="ARBA00023242"/>
    </source>
</evidence>
<feature type="compositionally biased region" description="Polar residues" evidence="7">
    <location>
        <begin position="595"/>
        <end position="604"/>
    </location>
</feature>
<evidence type="ECO:0000313" key="9">
    <source>
        <dbReference type="Proteomes" id="UP000031512"/>
    </source>
</evidence>
<dbReference type="InterPro" id="IPR006942">
    <property type="entry name" value="TH1"/>
</dbReference>
<dbReference type="PANTHER" id="PTHR12144">
    <property type="entry name" value="NEGATIVE ELONGATION FACTOR D"/>
    <property type="match status" value="1"/>
</dbReference>
<evidence type="ECO:0000313" key="8">
    <source>
        <dbReference type="EMBL" id="AFZ81348.1"/>
    </source>
</evidence>
<accession>L0B1H2</accession>
<keyword evidence="9" id="KW-1185">Reference proteome</keyword>
<keyword evidence="5" id="KW-0804">Transcription</keyword>
<dbReference type="GeneID" id="15804695"/>
<dbReference type="eggNOG" id="ENOG502S8ZP">
    <property type="taxonomic scope" value="Eukaryota"/>
</dbReference>
<dbReference type="STRING" id="1537102.L0B1H2"/>
<dbReference type="RefSeq" id="XP_004831014.1">
    <property type="nucleotide sequence ID" value="XM_004830957.1"/>
</dbReference>
<proteinExistence type="inferred from homology"/>
<feature type="region of interest" description="Disordered" evidence="7">
    <location>
        <begin position="552"/>
        <end position="611"/>
    </location>
</feature>
<evidence type="ECO:0000256" key="4">
    <source>
        <dbReference type="ARBA" id="ARBA00023015"/>
    </source>
</evidence>
<reference evidence="8 9" key="1">
    <citation type="journal article" date="2012" name="BMC Genomics">
        <title>Comparative genomic analysis and phylogenetic position of Theileria equi.</title>
        <authorList>
            <person name="Kappmeyer L.S."/>
            <person name="Thiagarajan M."/>
            <person name="Herndon D.R."/>
            <person name="Ramsay J.D."/>
            <person name="Caler E."/>
            <person name="Djikeng A."/>
            <person name="Gillespie J.J."/>
            <person name="Lau A.O."/>
            <person name="Roalson E.H."/>
            <person name="Silva J.C."/>
            <person name="Silva M.G."/>
            <person name="Suarez C.E."/>
            <person name="Ueti M.W."/>
            <person name="Nene V.M."/>
            <person name="Mealey R.H."/>
            <person name="Knowles D.P."/>
            <person name="Brayton K.A."/>
        </authorList>
    </citation>
    <scope>NUCLEOTIDE SEQUENCE [LARGE SCALE GENOMIC DNA]</scope>
    <source>
        <strain evidence="8 9">WA</strain>
    </source>
</reference>
<feature type="compositionally biased region" description="Acidic residues" evidence="7">
    <location>
        <begin position="561"/>
        <end position="571"/>
    </location>
</feature>
<protein>
    <submittedName>
        <fullName evidence="8">Uncharacterized protein</fullName>
    </submittedName>
</protein>
<dbReference type="PANTHER" id="PTHR12144:SF0">
    <property type="entry name" value="NEGATIVE ELONGATION FACTOR C_D"/>
    <property type="match status" value="1"/>
</dbReference>
<feature type="compositionally biased region" description="Polar residues" evidence="7">
    <location>
        <begin position="572"/>
        <end position="583"/>
    </location>
</feature>
<dbReference type="GO" id="GO:0034244">
    <property type="term" value="P:negative regulation of transcription elongation by RNA polymerase II"/>
    <property type="evidence" value="ECO:0007669"/>
    <property type="project" value="TreeGrafter"/>
</dbReference>
<keyword evidence="3" id="KW-0678">Repressor</keyword>
<keyword evidence="4" id="KW-0805">Transcription regulation</keyword>
<dbReference type="Proteomes" id="UP000031512">
    <property type="component" value="Chromosome 3"/>
</dbReference>
<dbReference type="AlphaFoldDB" id="L0B1H2"/>
<dbReference type="Pfam" id="PF04858">
    <property type="entry name" value="TH1"/>
    <property type="match status" value="1"/>
</dbReference>
<dbReference type="GO" id="GO:0032021">
    <property type="term" value="C:NELF complex"/>
    <property type="evidence" value="ECO:0007669"/>
    <property type="project" value="TreeGrafter"/>
</dbReference>
<comment type="subcellular location">
    <subcellularLocation>
        <location evidence="1">Nucleus</location>
    </subcellularLocation>
</comment>
<gene>
    <name evidence="8" type="ORF">BEWA_007570</name>
</gene>
<dbReference type="VEuPathDB" id="PiroplasmaDB:BEWA_007570"/>
<dbReference type="OrthoDB" id="364993at2759"/>
<dbReference type="KEGG" id="beq:BEWA_007570"/>
<evidence type="ECO:0000256" key="1">
    <source>
        <dbReference type="ARBA" id="ARBA00004123"/>
    </source>
</evidence>
<evidence type="ECO:0000256" key="2">
    <source>
        <dbReference type="ARBA" id="ARBA00005726"/>
    </source>
</evidence>
<keyword evidence="6" id="KW-0539">Nucleus</keyword>
<name>L0B1H2_THEEQ</name>
<sequence length="927" mass="107669">MEKGPEPGSLTQQDGLELISVTKDEYNRSKMFIESPDAIMDDSVFYHIKKVISYLYCQDNIELDSNKNLGNKHVGKTTDEFVKKLNRNVLNTLVDGYVGYSWLCEVCACWIDEFTNFNKGSCNSGLKDEKIFHGGTVNIINEALISYLTTKYDTEKMRVYMEDKGNHGSWNPPELYWNLMKSPMVVSQMLKIYRDKPKDEFLSSWYQDYMNNFNSYIKMEKNGLKNEGLSRITSNFSVFTLRISEEIRKFLLKDELLDSIDFDTFGSISPLFWHAENAYIYSQALLHFIYQWRIDLRGCRRLSQLISKATLHPNNDSLNTTSNNEHLLIDWSVSQIHLLMTNFARFPTLHTSFKRLTSVHQTKNSHLNSQDVCDFSEELTRTLSAFDKYGFLLFERQPSEPKLINLNEDKDSTPDEFFDQSVSQYGDTKKRNEYMRLRNAPEMPPLEAIRESNLLNLLIDDFSSKHIILDSYSVKQYTNLLALLTIISPYEMLYFHYEEKICSVIKRMPQREVWQQFYLPNDEDPLEQMENNRDNGVENNFDYESYDSNSDIFDMEPPSVSDDEINIDDQISDSSLPSDNRNSSKSHRSGIHKAWNSNTNSPVTSSDSILSSKDLSQVTAYRMDHITTEKMDDSCDIGKLDDGKHPDYDIESEYMEIKSTLESAIYNNLNEESRLGPSRNISKKRIDEMRDLYSSFRAKFNKLKVVAMNELYQLYFLIRSQEKNRVESEYEMHNFITTNIAASVVIAYITQEVKIKGSINALCNIKILLLKNIANRHPVKRNVIVLLLRDICKCYVSEDIEDGNKKLERLEAIVDLLVYIARFEKQCIPTIAIFDSIMNLVDRSISRTFISNILKYCGPPYSLEFSLVLAKLIENFINLGKNGIYNLKNEKESILIKKFIKPFVHECLMNHYNNSELIRISKGCNVL</sequence>
<evidence type="ECO:0000256" key="5">
    <source>
        <dbReference type="ARBA" id="ARBA00023163"/>
    </source>
</evidence>
<dbReference type="GO" id="GO:0003723">
    <property type="term" value="F:RNA binding"/>
    <property type="evidence" value="ECO:0007669"/>
    <property type="project" value="TreeGrafter"/>
</dbReference>
<dbReference type="EMBL" id="CP001670">
    <property type="protein sequence ID" value="AFZ81348.1"/>
    <property type="molecule type" value="Genomic_DNA"/>
</dbReference>
<evidence type="ECO:0000256" key="7">
    <source>
        <dbReference type="SAM" id="MobiDB-lite"/>
    </source>
</evidence>
<evidence type="ECO:0000256" key="3">
    <source>
        <dbReference type="ARBA" id="ARBA00022491"/>
    </source>
</evidence>